<dbReference type="eggNOG" id="COG0582">
    <property type="taxonomic scope" value="Bacteria"/>
</dbReference>
<keyword evidence="3 5" id="KW-0238">DNA-binding</keyword>
<evidence type="ECO:0000256" key="2">
    <source>
        <dbReference type="ARBA" id="ARBA00022908"/>
    </source>
</evidence>
<accession>I3IN35</accession>
<dbReference type="SUPFAM" id="SSF56349">
    <property type="entry name" value="DNA breaking-rejoining enzymes"/>
    <property type="match status" value="1"/>
</dbReference>
<name>I3IN35_9BACT</name>
<dbReference type="PANTHER" id="PTHR30349:SF64">
    <property type="entry name" value="PROPHAGE INTEGRASE INTD-RELATED"/>
    <property type="match status" value="1"/>
</dbReference>
<dbReference type="CDD" id="cd00796">
    <property type="entry name" value="INT_Rci_Hp1_C"/>
    <property type="match status" value="1"/>
</dbReference>
<dbReference type="EMBL" id="BAFH01000003">
    <property type="protein sequence ID" value="GAB63130.1"/>
    <property type="molecule type" value="Genomic_DNA"/>
</dbReference>
<evidence type="ECO:0000259" key="6">
    <source>
        <dbReference type="PROSITE" id="PS51898"/>
    </source>
</evidence>
<dbReference type="Gene3D" id="1.10.443.10">
    <property type="entry name" value="Intergrase catalytic core"/>
    <property type="match status" value="1"/>
</dbReference>
<sequence>MTFTQKPNKTKILDFILIHLNTIERNISKDWYKTTKYILFNFFQYCEKQKLLFLEDITIQQLEEYRNLRLSFNKKNTVKTVFATLSNLFNRAVKYELIKNNPIKKLDPLRGILNNKTRFLSTDEVKKVIEACKGNYFENLVTTAIYTGMRRRELIHLEYKDIDLEKKLIYIKNKDNFRTKSGKERIIPLHDKLVSMFEEKKEGTCFTYTYYQKSNNIYHKKNIIQEDTLSRNFKNVVKKVGLIDVGIHTLRHTFASHHAMNGTPIWLIAQWLGHSTTYITELYAHLCPDHSKKEINKINFATP</sequence>
<comment type="caution">
    <text evidence="8">The sequence shown here is derived from an EMBL/GenBank/DDBJ whole genome shotgun (WGS) entry which is preliminary data.</text>
</comment>
<evidence type="ECO:0000256" key="3">
    <source>
        <dbReference type="ARBA" id="ARBA00023125"/>
    </source>
</evidence>
<dbReference type="InterPro" id="IPR013762">
    <property type="entry name" value="Integrase-like_cat_sf"/>
</dbReference>
<dbReference type="InterPro" id="IPR044068">
    <property type="entry name" value="CB"/>
</dbReference>
<feature type="domain" description="Core-binding (CB)" evidence="7">
    <location>
        <begin position="6"/>
        <end position="93"/>
    </location>
</feature>
<keyword evidence="2" id="KW-0229">DNA integration</keyword>
<evidence type="ECO:0000313" key="9">
    <source>
        <dbReference type="Proteomes" id="UP000002985"/>
    </source>
</evidence>
<dbReference type="InterPro" id="IPR050090">
    <property type="entry name" value="Tyrosine_recombinase_XerCD"/>
</dbReference>
<keyword evidence="4" id="KW-0233">DNA recombination</keyword>
<dbReference type="GO" id="GO:0015074">
    <property type="term" value="P:DNA integration"/>
    <property type="evidence" value="ECO:0007669"/>
    <property type="project" value="UniProtKB-KW"/>
</dbReference>
<organism evidence="8 9">
    <name type="scientific">Candidatus Jettenia caeni</name>
    <dbReference type="NCBI Taxonomy" id="247490"/>
    <lineage>
        <taxon>Bacteria</taxon>
        <taxon>Pseudomonadati</taxon>
        <taxon>Planctomycetota</taxon>
        <taxon>Candidatus Brocadiia</taxon>
        <taxon>Candidatus Brocadiales</taxon>
        <taxon>Candidatus Brocadiaceae</taxon>
        <taxon>Candidatus Jettenia</taxon>
    </lineage>
</organism>
<dbReference type="GO" id="GO:0006310">
    <property type="term" value="P:DNA recombination"/>
    <property type="evidence" value="ECO:0007669"/>
    <property type="project" value="UniProtKB-KW"/>
</dbReference>
<evidence type="ECO:0000256" key="1">
    <source>
        <dbReference type="ARBA" id="ARBA00008857"/>
    </source>
</evidence>
<gene>
    <name evidence="8" type="ORF">KSU1_C1534</name>
</gene>
<dbReference type="STRING" id="247490.KSU1_C1534"/>
<protein>
    <submittedName>
        <fullName evidence="8">Putative phage integrase</fullName>
    </submittedName>
</protein>
<dbReference type="Pfam" id="PF00589">
    <property type="entry name" value="Phage_integrase"/>
    <property type="match status" value="1"/>
</dbReference>
<evidence type="ECO:0000256" key="4">
    <source>
        <dbReference type="ARBA" id="ARBA00023172"/>
    </source>
</evidence>
<dbReference type="PROSITE" id="PS51898">
    <property type="entry name" value="TYR_RECOMBINASE"/>
    <property type="match status" value="1"/>
</dbReference>
<dbReference type="AlphaFoldDB" id="I3IN35"/>
<dbReference type="InterPro" id="IPR002104">
    <property type="entry name" value="Integrase_catalytic"/>
</dbReference>
<dbReference type="Gene3D" id="1.10.150.130">
    <property type="match status" value="1"/>
</dbReference>
<feature type="domain" description="Tyr recombinase" evidence="6">
    <location>
        <begin position="115"/>
        <end position="296"/>
    </location>
</feature>
<evidence type="ECO:0000256" key="5">
    <source>
        <dbReference type="PROSITE-ProRule" id="PRU01248"/>
    </source>
</evidence>
<dbReference type="Proteomes" id="UP000002985">
    <property type="component" value="Unassembled WGS sequence"/>
</dbReference>
<dbReference type="InterPro" id="IPR011010">
    <property type="entry name" value="DNA_brk_join_enz"/>
</dbReference>
<dbReference type="PANTHER" id="PTHR30349">
    <property type="entry name" value="PHAGE INTEGRASE-RELATED"/>
    <property type="match status" value="1"/>
</dbReference>
<evidence type="ECO:0000313" key="8">
    <source>
        <dbReference type="EMBL" id="GAB63130.1"/>
    </source>
</evidence>
<dbReference type="InterPro" id="IPR010998">
    <property type="entry name" value="Integrase_recombinase_N"/>
</dbReference>
<keyword evidence="9" id="KW-1185">Reference proteome</keyword>
<evidence type="ECO:0000259" key="7">
    <source>
        <dbReference type="PROSITE" id="PS51900"/>
    </source>
</evidence>
<comment type="similarity">
    <text evidence="1">Belongs to the 'phage' integrase family.</text>
</comment>
<proteinExistence type="inferred from homology"/>
<dbReference type="InterPro" id="IPR025269">
    <property type="entry name" value="SAM-like_dom"/>
</dbReference>
<dbReference type="OrthoDB" id="212062at2"/>
<dbReference type="GO" id="GO:0003677">
    <property type="term" value="F:DNA binding"/>
    <property type="evidence" value="ECO:0007669"/>
    <property type="project" value="UniProtKB-UniRule"/>
</dbReference>
<reference evidence="8 9" key="1">
    <citation type="journal article" date="2012" name="FEBS Lett.">
        <title>Anammox organism KSU-1 expresses a NirK-type copper-containing nitrite reductase instead of a NirS-type with cytochrome cd1.</title>
        <authorList>
            <person name="Hira D."/>
            <person name="Toh H."/>
            <person name="Migita C.T."/>
            <person name="Okubo H."/>
            <person name="Nishiyama T."/>
            <person name="Hattori M."/>
            <person name="Furukawa K."/>
            <person name="Fujii T."/>
        </authorList>
    </citation>
    <scope>NUCLEOTIDE SEQUENCE [LARGE SCALE GENOMIC DNA]</scope>
</reference>
<dbReference type="Pfam" id="PF13102">
    <property type="entry name" value="Phage_int_SAM_5"/>
    <property type="match status" value="1"/>
</dbReference>
<dbReference type="PROSITE" id="PS51900">
    <property type="entry name" value="CB"/>
    <property type="match status" value="1"/>
</dbReference>